<name>A0A0H3ALT3_VIBC3</name>
<sequence length="37" mass="4030">MKKIQIYCVFAHKSVLEHKKAKPIGFASSVAQGLGIT</sequence>
<dbReference type="KEGG" id="vco:VC0395_A0380"/>
<dbReference type="GeneID" id="69722306"/>
<gene>
    <name evidence="1" type="ordered locus">VC0395_A0380</name>
</gene>
<dbReference type="EMBL" id="CP000627">
    <property type="protein sequence ID" value="ABQ21803.1"/>
    <property type="molecule type" value="Genomic_DNA"/>
</dbReference>
<evidence type="ECO:0000313" key="2">
    <source>
        <dbReference type="Proteomes" id="UP000000249"/>
    </source>
</evidence>
<protein>
    <submittedName>
        <fullName evidence="1">Uncharacterized protein</fullName>
    </submittedName>
</protein>
<accession>A0A0H3ALT3</accession>
<evidence type="ECO:0000313" key="1">
    <source>
        <dbReference type="EMBL" id="ABQ21803.1"/>
    </source>
</evidence>
<dbReference type="RefSeq" id="WP_001889140.1">
    <property type="nucleotide sequence ID" value="NC_009457.1"/>
</dbReference>
<organism evidence="1 2">
    <name type="scientific">Vibrio cholerae serotype O1 (strain ATCC 39541 / Classical Ogawa 395 / O395)</name>
    <dbReference type="NCBI Taxonomy" id="345073"/>
    <lineage>
        <taxon>Bacteria</taxon>
        <taxon>Pseudomonadati</taxon>
        <taxon>Pseudomonadota</taxon>
        <taxon>Gammaproteobacteria</taxon>
        <taxon>Vibrionales</taxon>
        <taxon>Vibrionaceae</taxon>
        <taxon>Vibrio</taxon>
    </lineage>
</organism>
<dbReference type="AlphaFoldDB" id="A0A0H3ALT3"/>
<proteinExistence type="predicted"/>
<dbReference type="Proteomes" id="UP000000249">
    <property type="component" value="Chromosome 1"/>
</dbReference>
<reference evidence="1 2" key="1">
    <citation type="submission" date="2007-03" db="EMBL/GenBank/DDBJ databases">
        <authorList>
            <person name="Heidelberg J."/>
        </authorList>
    </citation>
    <scope>NUCLEOTIDE SEQUENCE [LARGE SCALE GENOMIC DNA]</scope>
    <source>
        <strain evidence="2">ATCC 39541 / Classical Ogawa 395 / O395</strain>
    </source>
</reference>